<dbReference type="CDD" id="cd01837">
    <property type="entry name" value="SGNH_plant_lipase_like"/>
    <property type="match status" value="1"/>
</dbReference>
<dbReference type="PANTHER" id="PTHR45642">
    <property type="entry name" value="GDSL ESTERASE/LIPASE EXL3"/>
    <property type="match status" value="1"/>
</dbReference>
<feature type="chain" id="PRO_5010557443" evidence="2">
    <location>
        <begin position="28"/>
        <end position="303"/>
    </location>
</feature>
<dbReference type="InterPro" id="IPR008265">
    <property type="entry name" value="Lipase_GDSL_AS"/>
</dbReference>
<dbReference type="GeneID" id="104604376"/>
<reference evidence="4" key="1">
    <citation type="submission" date="2025-08" db="UniProtKB">
        <authorList>
            <consortium name="RefSeq"/>
        </authorList>
    </citation>
    <scope>IDENTIFICATION</scope>
</reference>
<protein>
    <submittedName>
        <fullName evidence="4">GDSL esterase/lipase EXL3-like</fullName>
    </submittedName>
</protein>
<evidence type="ECO:0000313" key="4">
    <source>
        <dbReference type="RefSeq" id="XP_019054467.1"/>
    </source>
</evidence>
<dbReference type="Gene3D" id="3.40.50.1110">
    <property type="entry name" value="SGNH hydrolase"/>
    <property type="match status" value="1"/>
</dbReference>
<proteinExistence type="inferred from homology"/>
<evidence type="ECO:0000256" key="2">
    <source>
        <dbReference type="SAM" id="SignalP"/>
    </source>
</evidence>
<accession>A0A1U8Q792</accession>
<dbReference type="OrthoDB" id="1600564at2759"/>
<dbReference type="KEGG" id="nnu:104604376"/>
<dbReference type="GO" id="GO:0016298">
    <property type="term" value="F:lipase activity"/>
    <property type="evidence" value="ECO:0007669"/>
    <property type="project" value="InterPro"/>
</dbReference>
<dbReference type="RefSeq" id="XP_019054467.1">
    <property type="nucleotide sequence ID" value="XM_019198922.1"/>
</dbReference>
<dbReference type="PANTHER" id="PTHR45642:SF95">
    <property type="entry name" value="GDSL-LIKE LIPASE_ACYLHYDROLASE FAMILY PROTEIN, EXPRESSED"/>
    <property type="match status" value="1"/>
</dbReference>
<feature type="signal peptide" evidence="2">
    <location>
        <begin position="1"/>
        <end position="27"/>
    </location>
</feature>
<evidence type="ECO:0000256" key="1">
    <source>
        <dbReference type="ARBA" id="ARBA00008668"/>
    </source>
</evidence>
<dbReference type="InterPro" id="IPR001087">
    <property type="entry name" value="GDSL"/>
</dbReference>
<dbReference type="PROSITE" id="PS01098">
    <property type="entry name" value="LIPASE_GDSL_SER"/>
    <property type="match status" value="1"/>
</dbReference>
<dbReference type="AlphaFoldDB" id="A0A1U8Q792"/>
<comment type="similarity">
    <text evidence="1">Belongs to the 'GDSL' lipolytic enzyme family.</text>
</comment>
<gene>
    <name evidence="4" type="primary">LOC104604376</name>
</gene>
<sequence>MDYIPSPCFLGQFLTLLIPFLSHLSQGALVPPQKNITVPAVYVFGDSIVDTGNNNYLFSVVKCNFPPYGRDFMGGRATGRCSNGRLPSDLLARKLGIKETLPAYLDPNLQPEDLVTGISFASSSTGYDPLTAKVSSVLSLSDQLKLFKEYKDKVKTLVGEERSATIISHSLYVVCAGSNDFLITYFTTPLRRKKYDVPAYTDLMLRSASSFLQKLYGLGARRIAVFSIPAVGCVPTARFIFGGGQGGCVKSVNQAGEIFNAKLYSKLDSLNNKFPQARMAYIDVYFPFLRLNQKPHDYGNRFF</sequence>
<dbReference type="Proteomes" id="UP000189703">
    <property type="component" value="Unplaced"/>
</dbReference>
<keyword evidence="3" id="KW-1185">Reference proteome</keyword>
<dbReference type="InterPro" id="IPR050592">
    <property type="entry name" value="GDSL_lipolytic_enzyme"/>
</dbReference>
<dbReference type="InterPro" id="IPR036514">
    <property type="entry name" value="SGNH_hydro_sf"/>
</dbReference>
<dbReference type="OMA" id="HTSMAMR"/>
<dbReference type="GO" id="GO:0006629">
    <property type="term" value="P:lipid metabolic process"/>
    <property type="evidence" value="ECO:0007669"/>
    <property type="project" value="InterPro"/>
</dbReference>
<dbReference type="InParanoid" id="A0A1U8Q792"/>
<name>A0A1U8Q792_NELNU</name>
<organism evidence="3 4">
    <name type="scientific">Nelumbo nucifera</name>
    <name type="common">Sacred lotus</name>
    <dbReference type="NCBI Taxonomy" id="4432"/>
    <lineage>
        <taxon>Eukaryota</taxon>
        <taxon>Viridiplantae</taxon>
        <taxon>Streptophyta</taxon>
        <taxon>Embryophyta</taxon>
        <taxon>Tracheophyta</taxon>
        <taxon>Spermatophyta</taxon>
        <taxon>Magnoliopsida</taxon>
        <taxon>Proteales</taxon>
        <taxon>Nelumbonaceae</taxon>
        <taxon>Nelumbo</taxon>
    </lineage>
</organism>
<keyword evidence="2" id="KW-0732">Signal</keyword>
<dbReference type="InterPro" id="IPR035669">
    <property type="entry name" value="SGNH_plant_lipase-like"/>
</dbReference>
<dbReference type="Pfam" id="PF00657">
    <property type="entry name" value="Lipase_GDSL"/>
    <property type="match status" value="1"/>
</dbReference>
<evidence type="ECO:0000313" key="3">
    <source>
        <dbReference type="Proteomes" id="UP000189703"/>
    </source>
</evidence>